<gene>
    <name evidence="3" type="primary">Dwil\GK19837</name>
    <name evidence="3" type="ORF">Dwil_GK19837</name>
</gene>
<evidence type="ECO:0000256" key="2">
    <source>
        <dbReference type="SAM" id="Phobius"/>
    </source>
</evidence>
<keyword evidence="2" id="KW-0472">Membrane</keyword>
<evidence type="ECO:0000313" key="3">
    <source>
        <dbReference type="EMBL" id="EDW75176.2"/>
    </source>
</evidence>
<dbReference type="InParanoid" id="B4MST7"/>
<protein>
    <submittedName>
        <fullName evidence="3">Uncharacterized protein</fullName>
    </submittedName>
</protein>
<feature type="transmembrane region" description="Helical" evidence="2">
    <location>
        <begin position="264"/>
        <end position="283"/>
    </location>
</feature>
<sequence length="758" mass="84089">MMNAAVCVVVTVPTAEEEHRVYNKCCRCGCCGSTYTRSEFWKTYSRDFYNNDINSDDHLGSLELCDRCWRLAQTARSEIEQQHPPNNVSAKSRALQLNELKEDTPVEVLLHCIAEQLRLKDVFWSQDVAGKQLQVRFELLQDERYERLLCTLQDWGVGERPGTHVSAIHCLDTRASHTSSQKMSDRGDLQYREEEEEVECQHGQGWQSFMDSVRCRLNVNQVVRQVRRDATLTFDFVVLLTAAALLSCVGLVENSFLFLSSSMLISPLMGPIIAGIFGSVIGDRDLRWLGIKNELIGIAISVVIGFMFGGIVCGFGHFFAISAGLTEEIVSRCDTHSLAIGICTALASGAAGAIAVLGGNTGSLVGVAISASLLPPAVNAGLLWALALGTQLLHSDHEILRSLAHHKEYSKHLHIELFVCAAVSMGLTLLNVVCVWLMGVVVLRIKEVAPAVQRNQQFWRHDIRLAREVALHDPALQVAIDRLQDEQISQHSQMDVEAPRYQNTWSPGMHDSSLDHLDSQEAARGASKVDPNANYHTVHGFQEFCITLHRMNKEGCAKKVPASTHPNVRHIFGSMDGLSSRQHPMPISGGATDADASSSHSTTTTTPTGDSDFSNYLSLTDITSLRKLWLTASQTHLIDKPLPRQDESHVEVDTKCHCQGVVGEKPIGVVRKFDQHPQMRQLSVSLTTLNQQSPTEISEFVKRCPGQVLLPLPSADHLTTATTAPNRRLRVVPHKNTEQEQTIPKRNEREEELDEFNV</sequence>
<feature type="compositionally biased region" description="Basic and acidic residues" evidence="1">
    <location>
        <begin position="512"/>
        <end position="521"/>
    </location>
</feature>
<feature type="compositionally biased region" description="Low complexity" evidence="1">
    <location>
        <begin position="588"/>
        <end position="613"/>
    </location>
</feature>
<dbReference type="OrthoDB" id="543859at2759"/>
<dbReference type="Proteomes" id="UP000007798">
    <property type="component" value="Unassembled WGS sequence"/>
</dbReference>
<name>B4MST7_DROWI</name>
<evidence type="ECO:0000256" key="1">
    <source>
        <dbReference type="SAM" id="MobiDB-lite"/>
    </source>
</evidence>
<feature type="region of interest" description="Disordered" evidence="1">
    <location>
        <begin position="733"/>
        <end position="758"/>
    </location>
</feature>
<feature type="region of interest" description="Disordered" evidence="1">
    <location>
        <begin position="577"/>
        <end position="613"/>
    </location>
</feature>
<evidence type="ECO:0000313" key="4">
    <source>
        <dbReference type="Proteomes" id="UP000007798"/>
    </source>
</evidence>
<dbReference type="Pfam" id="PF04087">
    <property type="entry name" value="DUF389"/>
    <property type="match status" value="1"/>
</dbReference>
<keyword evidence="2" id="KW-0812">Transmembrane</keyword>
<feature type="transmembrane region" description="Helical" evidence="2">
    <location>
        <begin position="415"/>
        <end position="443"/>
    </location>
</feature>
<keyword evidence="4" id="KW-1185">Reference proteome</keyword>
<reference evidence="3 4" key="1">
    <citation type="journal article" date="2007" name="Nature">
        <title>Evolution of genes and genomes on the Drosophila phylogeny.</title>
        <authorList>
            <consortium name="Drosophila 12 Genomes Consortium"/>
            <person name="Clark A.G."/>
            <person name="Eisen M.B."/>
            <person name="Smith D.R."/>
            <person name="Bergman C.M."/>
            <person name="Oliver B."/>
            <person name="Markow T.A."/>
            <person name="Kaufman T.C."/>
            <person name="Kellis M."/>
            <person name="Gelbart W."/>
            <person name="Iyer V.N."/>
            <person name="Pollard D.A."/>
            <person name="Sackton T.B."/>
            <person name="Larracuente A.M."/>
            <person name="Singh N.D."/>
            <person name="Abad J.P."/>
            <person name="Abt D.N."/>
            <person name="Adryan B."/>
            <person name="Aguade M."/>
            <person name="Akashi H."/>
            <person name="Anderson W.W."/>
            <person name="Aquadro C.F."/>
            <person name="Ardell D.H."/>
            <person name="Arguello R."/>
            <person name="Artieri C.G."/>
            <person name="Barbash D.A."/>
            <person name="Barker D."/>
            <person name="Barsanti P."/>
            <person name="Batterham P."/>
            <person name="Batzoglou S."/>
            <person name="Begun D."/>
            <person name="Bhutkar A."/>
            <person name="Blanco E."/>
            <person name="Bosak S.A."/>
            <person name="Bradley R.K."/>
            <person name="Brand A.D."/>
            <person name="Brent M.R."/>
            <person name="Brooks A.N."/>
            <person name="Brown R.H."/>
            <person name="Butlin R.K."/>
            <person name="Caggese C."/>
            <person name="Calvi B.R."/>
            <person name="Bernardo de Carvalho A."/>
            <person name="Caspi A."/>
            <person name="Castrezana S."/>
            <person name="Celniker S.E."/>
            <person name="Chang J.L."/>
            <person name="Chapple C."/>
            <person name="Chatterji S."/>
            <person name="Chinwalla A."/>
            <person name="Civetta A."/>
            <person name="Clifton S.W."/>
            <person name="Comeron J.M."/>
            <person name="Costello J.C."/>
            <person name="Coyne J.A."/>
            <person name="Daub J."/>
            <person name="David R.G."/>
            <person name="Delcher A.L."/>
            <person name="Delehaunty K."/>
            <person name="Do C.B."/>
            <person name="Ebling H."/>
            <person name="Edwards K."/>
            <person name="Eickbush T."/>
            <person name="Evans J.D."/>
            <person name="Filipski A."/>
            <person name="Findeiss S."/>
            <person name="Freyhult E."/>
            <person name="Fulton L."/>
            <person name="Fulton R."/>
            <person name="Garcia A.C."/>
            <person name="Gardiner A."/>
            <person name="Garfield D.A."/>
            <person name="Garvin B.E."/>
            <person name="Gibson G."/>
            <person name="Gilbert D."/>
            <person name="Gnerre S."/>
            <person name="Godfrey J."/>
            <person name="Good R."/>
            <person name="Gotea V."/>
            <person name="Gravely B."/>
            <person name="Greenberg A.J."/>
            <person name="Griffiths-Jones S."/>
            <person name="Gross S."/>
            <person name="Guigo R."/>
            <person name="Gustafson E.A."/>
            <person name="Haerty W."/>
            <person name="Hahn M.W."/>
            <person name="Halligan D.L."/>
            <person name="Halpern A.L."/>
            <person name="Halter G.M."/>
            <person name="Han M.V."/>
            <person name="Heger A."/>
            <person name="Hillier L."/>
            <person name="Hinrichs A.S."/>
            <person name="Holmes I."/>
            <person name="Hoskins R.A."/>
            <person name="Hubisz M.J."/>
            <person name="Hultmark D."/>
            <person name="Huntley M.A."/>
            <person name="Jaffe D.B."/>
            <person name="Jagadeeshan S."/>
            <person name="Jeck W.R."/>
            <person name="Johnson J."/>
            <person name="Jones C.D."/>
            <person name="Jordan W.C."/>
            <person name="Karpen G.H."/>
            <person name="Kataoka E."/>
            <person name="Keightley P.D."/>
            <person name="Kheradpour P."/>
            <person name="Kirkness E.F."/>
            <person name="Koerich L.B."/>
            <person name="Kristiansen K."/>
            <person name="Kudrna D."/>
            <person name="Kulathinal R.J."/>
            <person name="Kumar S."/>
            <person name="Kwok R."/>
            <person name="Lander E."/>
            <person name="Langley C.H."/>
            <person name="Lapoint R."/>
            <person name="Lazzaro B.P."/>
            <person name="Lee S.J."/>
            <person name="Levesque L."/>
            <person name="Li R."/>
            <person name="Lin C.F."/>
            <person name="Lin M.F."/>
            <person name="Lindblad-Toh K."/>
            <person name="Llopart A."/>
            <person name="Long M."/>
            <person name="Low L."/>
            <person name="Lozovsky E."/>
            <person name="Lu J."/>
            <person name="Luo M."/>
            <person name="Machado C.A."/>
            <person name="Makalowski W."/>
            <person name="Marzo M."/>
            <person name="Matsuda M."/>
            <person name="Matzkin L."/>
            <person name="McAllister B."/>
            <person name="McBride C.S."/>
            <person name="McKernan B."/>
            <person name="McKernan K."/>
            <person name="Mendez-Lago M."/>
            <person name="Minx P."/>
            <person name="Mollenhauer M.U."/>
            <person name="Montooth K."/>
            <person name="Mount S.M."/>
            <person name="Mu X."/>
            <person name="Myers E."/>
            <person name="Negre B."/>
            <person name="Newfeld S."/>
            <person name="Nielsen R."/>
            <person name="Noor M.A."/>
            <person name="O'Grady P."/>
            <person name="Pachter L."/>
            <person name="Papaceit M."/>
            <person name="Parisi M.J."/>
            <person name="Parisi M."/>
            <person name="Parts L."/>
            <person name="Pedersen J.S."/>
            <person name="Pesole G."/>
            <person name="Phillippy A.M."/>
            <person name="Ponting C.P."/>
            <person name="Pop M."/>
            <person name="Porcelli D."/>
            <person name="Powell J.R."/>
            <person name="Prohaska S."/>
            <person name="Pruitt K."/>
            <person name="Puig M."/>
            <person name="Quesneville H."/>
            <person name="Ram K.R."/>
            <person name="Rand D."/>
            <person name="Rasmussen M.D."/>
            <person name="Reed L.K."/>
            <person name="Reenan R."/>
            <person name="Reily A."/>
            <person name="Remington K.A."/>
            <person name="Rieger T.T."/>
            <person name="Ritchie M.G."/>
            <person name="Robin C."/>
            <person name="Rogers Y.H."/>
            <person name="Rohde C."/>
            <person name="Rozas J."/>
            <person name="Rubenfield M.J."/>
            <person name="Ruiz A."/>
            <person name="Russo S."/>
            <person name="Salzberg S.L."/>
            <person name="Sanchez-Gracia A."/>
            <person name="Saranga D.J."/>
            <person name="Sato H."/>
            <person name="Schaeffer S.W."/>
            <person name="Schatz M.C."/>
            <person name="Schlenke T."/>
            <person name="Schwartz R."/>
            <person name="Segarra C."/>
            <person name="Singh R.S."/>
            <person name="Sirot L."/>
            <person name="Sirota M."/>
            <person name="Sisneros N.B."/>
            <person name="Smith C.D."/>
            <person name="Smith T.F."/>
            <person name="Spieth J."/>
            <person name="Stage D.E."/>
            <person name="Stark A."/>
            <person name="Stephan W."/>
            <person name="Strausberg R.L."/>
            <person name="Strempel S."/>
            <person name="Sturgill D."/>
            <person name="Sutton G."/>
            <person name="Sutton G.G."/>
            <person name="Tao W."/>
            <person name="Teichmann S."/>
            <person name="Tobari Y.N."/>
            <person name="Tomimura Y."/>
            <person name="Tsolas J.M."/>
            <person name="Valente V.L."/>
            <person name="Venter E."/>
            <person name="Venter J.C."/>
            <person name="Vicario S."/>
            <person name="Vieira F.G."/>
            <person name="Vilella A.J."/>
            <person name="Villasante A."/>
            <person name="Walenz B."/>
            <person name="Wang J."/>
            <person name="Wasserman M."/>
            <person name="Watts T."/>
            <person name="Wilson D."/>
            <person name="Wilson R.K."/>
            <person name="Wing R.A."/>
            <person name="Wolfner M.F."/>
            <person name="Wong A."/>
            <person name="Wong G.K."/>
            <person name="Wu C.I."/>
            <person name="Wu G."/>
            <person name="Yamamoto D."/>
            <person name="Yang H.P."/>
            <person name="Yang S.P."/>
            <person name="Yorke J.A."/>
            <person name="Yoshida K."/>
            <person name="Zdobnov E."/>
            <person name="Zhang P."/>
            <person name="Zhang Y."/>
            <person name="Zimin A.V."/>
            <person name="Baldwin J."/>
            <person name="Abdouelleil A."/>
            <person name="Abdulkadir J."/>
            <person name="Abebe A."/>
            <person name="Abera B."/>
            <person name="Abreu J."/>
            <person name="Acer S.C."/>
            <person name="Aftuck L."/>
            <person name="Alexander A."/>
            <person name="An P."/>
            <person name="Anderson E."/>
            <person name="Anderson S."/>
            <person name="Arachi H."/>
            <person name="Azer M."/>
            <person name="Bachantsang P."/>
            <person name="Barry A."/>
            <person name="Bayul T."/>
            <person name="Berlin A."/>
            <person name="Bessette D."/>
            <person name="Bloom T."/>
            <person name="Blye J."/>
            <person name="Boguslavskiy L."/>
            <person name="Bonnet C."/>
            <person name="Boukhgalter B."/>
            <person name="Bourzgui I."/>
            <person name="Brown A."/>
            <person name="Cahill P."/>
            <person name="Channer S."/>
            <person name="Cheshatsang Y."/>
            <person name="Chuda L."/>
            <person name="Citroen M."/>
            <person name="Collymore A."/>
            <person name="Cooke P."/>
            <person name="Costello M."/>
            <person name="D'Aco K."/>
            <person name="Daza R."/>
            <person name="De Haan G."/>
            <person name="DeGray S."/>
            <person name="DeMaso C."/>
            <person name="Dhargay N."/>
            <person name="Dooley K."/>
            <person name="Dooley E."/>
            <person name="Doricent M."/>
            <person name="Dorje P."/>
            <person name="Dorjee K."/>
            <person name="Dupes A."/>
            <person name="Elong R."/>
            <person name="Falk J."/>
            <person name="Farina A."/>
            <person name="Faro S."/>
            <person name="Ferguson D."/>
            <person name="Fisher S."/>
            <person name="Foley C.D."/>
            <person name="Franke A."/>
            <person name="Friedrich D."/>
            <person name="Gadbois L."/>
            <person name="Gearin G."/>
            <person name="Gearin C.R."/>
            <person name="Giannoukos G."/>
            <person name="Goode T."/>
            <person name="Graham J."/>
            <person name="Grandbois E."/>
            <person name="Grewal S."/>
            <person name="Gyaltsen K."/>
            <person name="Hafez N."/>
            <person name="Hagos B."/>
            <person name="Hall J."/>
            <person name="Henson C."/>
            <person name="Hollinger A."/>
            <person name="Honan T."/>
            <person name="Huard M.D."/>
            <person name="Hughes L."/>
            <person name="Hurhula B."/>
            <person name="Husby M.E."/>
            <person name="Kamat A."/>
            <person name="Kanga B."/>
            <person name="Kashin S."/>
            <person name="Khazanovich D."/>
            <person name="Kisner P."/>
            <person name="Lance K."/>
            <person name="Lara M."/>
            <person name="Lee W."/>
            <person name="Lennon N."/>
            <person name="Letendre F."/>
            <person name="LeVine R."/>
            <person name="Lipovsky A."/>
            <person name="Liu X."/>
            <person name="Liu J."/>
            <person name="Liu S."/>
            <person name="Lokyitsang T."/>
            <person name="Lokyitsang Y."/>
            <person name="Lubonja R."/>
            <person name="Lui A."/>
            <person name="MacDonald P."/>
            <person name="Magnisalis V."/>
            <person name="Maru K."/>
            <person name="Matthews C."/>
            <person name="McCusker W."/>
            <person name="McDonough S."/>
            <person name="Mehta T."/>
            <person name="Meldrim J."/>
            <person name="Meneus L."/>
            <person name="Mihai O."/>
            <person name="Mihalev A."/>
            <person name="Mihova T."/>
            <person name="Mittelman R."/>
            <person name="Mlenga V."/>
            <person name="Montmayeur A."/>
            <person name="Mulrain L."/>
            <person name="Navidi A."/>
            <person name="Naylor J."/>
            <person name="Negash T."/>
            <person name="Nguyen T."/>
            <person name="Nguyen N."/>
            <person name="Nicol R."/>
            <person name="Norbu C."/>
            <person name="Norbu N."/>
            <person name="Novod N."/>
            <person name="O'Neill B."/>
            <person name="Osman S."/>
            <person name="Markiewicz E."/>
            <person name="Oyono O.L."/>
            <person name="Patti C."/>
            <person name="Phunkhang P."/>
            <person name="Pierre F."/>
            <person name="Priest M."/>
            <person name="Raghuraman S."/>
            <person name="Rege F."/>
            <person name="Reyes R."/>
            <person name="Rise C."/>
            <person name="Rogov P."/>
            <person name="Ross K."/>
            <person name="Ryan E."/>
            <person name="Settipalli S."/>
            <person name="Shea T."/>
            <person name="Sherpa N."/>
            <person name="Shi L."/>
            <person name="Shih D."/>
            <person name="Sparrow T."/>
            <person name="Spaulding J."/>
            <person name="Stalker J."/>
            <person name="Stange-Thomann N."/>
            <person name="Stavropoulos S."/>
            <person name="Stone C."/>
            <person name="Strader C."/>
            <person name="Tesfaye S."/>
            <person name="Thomson T."/>
            <person name="Thoulutsang Y."/>
            <person name="Thoulutsang D."/>
            <person name="Topham K."/>
            <person name="Topping I."/>
            <person name="Tsamla T."/>
            <person name="Vassiliev H."/>
            <person name="Vo A."/>
            <person name="Wangchuk T."/>
            <person name="Wangdi T."/>
            <person name="Weiand M."/>
            <person name="Wilkinson J."/>
            <person name="Wilson A."/>
            <person name="Yadav S."/>
            <person name="Young G."/>
            <person name="Yu Q."/>
            <person name="Zembek L."/>
            <person name="Zhong D."/>
            <person name="Zimmer A."/>
            <person name="Zwirko Z."/>
            <person name="Jaffe D.B."/>
            <person name="Alvarez P."/>
            <person name="Brockman W."/>
            <person name="Butler J."/>
            <person name="Chin C."/>
            <person name="Gnerre S."/>
            <person name="Grabherr M."/>
            <person name="Kleber M."/>
            <person name="Mauceli E."/>
            <person name="MacCallum I."/>
        </authorList>
    </citation>
    <scope>NUCLEOTIDE SEQUENCE [LARGE SCALE GENOMIC DNA]</scope>
    <source>
        <strain evidence="4">Tucson 14030-0811.24</strain>
    </source>
</reference>
<proteinExistence type="predicted"/>
<accession>B4MST7</accession>
<organism evidence="3 4">
    <name type="scientific">Drosophila willistoni</name>
    <name type="common">Fruit fly</name>
    <dbReference type="NCBI Taxonomy" id="7260"/>
    <lineage>
        <taxon>Eukaryota</taxon>
        <taxon>Metazoa</taxon>
        <taxon>Ecdysozoa</taxon>
        <taxon>Arthropoda</taxon>
        <taxon>Hexapoda</taxon>
        <taxon>Insecta</taxon>
        <taxon>Pterygota</taxon>
        <taxon>Neoptera</taxon>
        <taxon>Endopterygota</taxon>
        <taxon>Diptera</taxon>
        <taxon>Brachycera</taxon>
        <taxon>Muscomorpha</taxon>
        <taxon>Ephydroidea</taxon>
        <taxon>Drosophilidae</taxon>
        <taxon>Drosophila</taxon>
        <taxon>Sophophora</taxon>
    </lineage>
</organism>
<feature type="region of interest" description="Disordered" evidence="1">
    <location>
        <begin position="507"/>
        <end position="532"/>
    </location>
</feature>
<keyword evidence="2" id="KW-1133">Transmembrane helix</keyword>
<dbReference type="eggNOG" id="ENOG502QWS6">
    <property type="taxonomic scope" value="Eukaryota"/>
</dbReference>
<feature type="transmembrane region" description="Helical" evidence="2">
    <location>
        <begin position="337"/>
        <end position="357"/>
    </location>
</feature>
<feature type="transmembrane region" description="Helical" evidence="2">
    <location>
        <begin position="295"/>
        <end position="325"/>
    </location>
</feature>
<feature type="transmembrane region" description="Helical" evidence="2">
    <location>
        <begin position="232"/>
        <end position="252"/>
    </location>
</feature>
<dbReference type="InterPro" id="IPR005240">
    <property type="entry name" value="DUF389"/>
</dbReference>
<dbReference type="PANTHER" id="PTHR20992">
    <property type="entry name" value="AT15442P-RELATED"/>
    <property type="match status" value="1"/>
</dbReference>
<dbReference type="EMBL" id="CH963851">
    <property type="protein sequence ID" value="EDW75176.2"/>
    <property type="molecule type" value="Genomic_DNA"/>
</dbReference>
<dbReference type="HOGENOM" id="CLU_023318_1_0_1"/>
<feature type="compositionally biased region" description="Basic and acidic residues" evidence="1">
    <location>
        <begin position="735"/>
        <end position="749"/>
    </location>
</feature>
<dbReference type="PANTHER" id="PTHR20992:SF9">
    <property type="entry name" value="AT15442P-RELATED"/>
    <property type="match status" value="1"/>
</dbReference>
<dbReference type="AlphaFoldDB" id="B4MST7"/>